<feature type="domain" description="OmpR/PhoB-type" evidence="2">
    <location>
        <begin position="276"/>
        <end position="342"/>
    </location>
</feature>
<dbReference type="EMBL" id="JBHEZZ010000001">
    <property type="protein sequence ID" value="MFC1399816.1"/>
    <property type="molecule type" value="Genomic_DNA"/>
</dbReference>
<accession>A0ABV6UED3</accession>
<sequence length="451" mass="47859">MRAGRWELMGGNGWLAQVGDDPRQRAREIAHAHSAFVAAPGRALATAGAGAGVREVVAQSWQRSSDARVAQDAEAPVTLTDAALLAYRAAHPLSRVIGVLRQIVGSAAEDGDNVMAVSDAAGRLLWVEGNRAARARAARINFVEGALWDEAHAGTNAPGTALALDHEVQIFATEHFRQTVQAWTCAAAPIHDPATGRILGVVDLTGGDTVANPYSLALVRVAARACEEALWLPPRTEAPLRLPPEADGSVAALGAGSAIRLEALDRCEGTLRLADGRTVRLTRRHSELLIMLTLHQDGLTGDQLSDLLHGGLATASPTTLRVELTRLRRTVGDLLSSRPYRLTAPVQADYLDTAAALHRGDLAAAVAGYPGPLLPSSEAPGVVSQRRWLDTQLRASVLADGDPRTIRAWAEGSGFNDLQVWERLAAVAAHGSPQRGVALARARELREEYGL</sequence>
<name>A0ABV6UED3_9ACTN</name>
<dbReference type="RefSeq" id="WP_198037299.1">
    <property type="nucleotide sequence ID" value="NZ_JBHEZZ010000001.1"/>
</dbReference>
<dbReference type="Pfam" id="PF01590">
    <property type="entry name" value="GAF"/>
    <property type="match status" value="1"/>
</dbReference>
<dbReference type="SMART" id="SM00862">
    <property type="entry name" value="Trans_reg_C"/>
    <property type="match status" value="1"/>
</dbReference>
<dbReference type="InterPro" id="IPR016032">
    <property type="entry name" value="Sig_transdc_resp-reg_C-effctor"/>
</dbReference>
<dbReference type="Gene3D" id="3.30.450.40">
    <property type="match status" value="1"/>
</dbReference>
<evidence type="ECO:0000313" key="4">
    <source>
        <dbReference type="Proteomes" id="UP001592528"/>
    </source>
</evidence>
<dbReference type="InterPro" id="IPR029016">
    <property type="entry name" value="GAF-like_dom_sf"/>
</dbReference>
<evidence type="ECO:0000256" key="1">
    <source>
        <dbReference type="ARBA" id="ARBA00023125"/>
    </source>
</evidence>
<dbReference type="InterPro" id="IPR001867">
    <property type="entry name" value="OmpR/PhoB-type_DNA-bd"/>
</dbReference>
<dbReference type="Proteomes" id="UP001592528">
    <property type="component" value="Unassembled WGS sequence"/>
</dbReference>
<comment type="caution">
    <text evidence="3">The sequence shown here is derived from an EMBL/GenBank/DDBJ whole genome shotgun (WGS) entry which is preliminary data.</text>
</comment>
<keyword evidence="1" id="KW-0238">DNA-binding</keyword>
<keyword evidence="4" id="KW-1185">Reference proteome</keyword>
<organism evidence="3 4">
    <name type="scientific">Streptacidiphilus cavernicola</name>
    <dbReference type="NCBI Taxonomy" id="3342716"/>
    <lineage>
        <taxon>Bacteria</taxon>
        <taxon>Bacillati</taxon>
        <taxon>Actinomycetota</taxon>
        <taxon>Actinomycetes</taxon>
        <taxon>Kitasatosporales</taxon>
        <taxon>Streptomycetaceae</taxon>
        <taxon>Streptacidiphilus</taxon>
    </lineage>
</organism>
<evidence type="ECO:0000313" key="3">
    <source>
        <dbReference type="EMBL" id="MFC1399816.1"/>
    </source>
</evidence>
<dbReference type="SUPFAM" id="SSF46894">
    <property type="entry name" value="C-terminal effector domain of the bipartite response regulators"/>
    <property type="match status" value="1"/>
</dbReference>
<protein>
    <submittedName>
        <fullName evidence="3">GAF domain-containing protein</fullName>
    </submittedName>
</protein>
<gene>
    <name evidence="3" type="ORF">ACEZDJ_00725</name>
</gene>
<proteinExistence type="predicted"/>
<reference evidence="3 4" key="1">
    <citation type="submission" date="2024-09" db="EMBL/GenBank/DDBJ databases">
        <authorList>
            <person name="Lee S.D."/>
        </authorList>
    </citation>
    <scope>NUCLEOTIDE SEQUENCE [LARGE SCALE GENOMIC DNA]</scope>
    <source>
        <strain evidence="3 4">N1-5</strain>
    </source>
</reference>
<dbReference type="InterPro" id="IPR003018">
    <property type="entry name" value="GAF"/>
</dbReference>
<evidence type="ECO:0000259" key="2">
    <source>
        <dbReference type="SMART" id="SM00862"/>
    </source>
</evidence>